<dbReference type="AlphaFoldDB" id="A0A5M9J7Y4"/>
<proteinExistence type="predicted"/>
<protein>
    <submittedName>
        <fullName evidence="1">Uncharacterized protein</fullName>
    </submittedName>
</protein>
<sequence length="70" mass="8159">MLQSPDRPKCDHTIIRIQINQAINQSINQSTTHTLSSRKIEPKKNVDQNPTRMSQLKTRNSKMIFRPLKC</sequence>
<evidence type="ECO:0000313" key="2">
    <source>
        <dbReference type="Proteomes" id="UP000322873"/>
    </source>
</evidence>
<dbReference type="EMBL" id="VICG01000016">
    <property type="protein sequence ID" value="KAA8563942.1"/>
    <property type="molecule type" value="Genomic_DNA"/>
</dbReference>
<name>A0A5M9J7Y4_MONFR</name>
<reference evidence="1 2" key="1">
    <citation type="submission" date="2019-06" db="EMBL/GenBank/DDBJ databases">
        <title>Genome Sequence of the Brown Rot Fungal Pathogen Monilinia fructicola.</title>
        <authorList>
            <person name="De Miccolis Angelini R.M."/>
            <person name="Landi L."/>
            <person name="Abate D."/>
            <person name="Pollastro S."/>
            <person name="Romanazzi G."/>
            <person name="Faretra F."/>
        </authorList>
    </citation>
    <scope>NUCLEOTIDE SEQUENCE [LARGE SCALE GENOMIC DNA]</scope>
    <source>
        <strain evidence="1 2">Mfrc123</strain>
    </source>
</reference>
<organism evidence="1 2">
    <name type="scientific">Monilinia fructicola</name>
    <name type="common">Brown rot fungus</name>
    <name type="synonym">Ciboria fructicola</name>
    <dbReference type="NCBI Taxonomy" id="38448"/>
    <lineage>
        <taxon>Eukaryota</taxon>
        <taxon>Fungi</taxon>
        <taxon>Dikarya</taxon>
        <taxon>Ascomycota</taxon>
        <taxon>Pezizomycotina</taxon>
        <taxon>Leotiomycetes</taxon>
        <taxon>Helotiales</taxon>
        <taxon>Sclerotiniaceae</taxon>
        <taxon>Monilinia</taxon>
    </lineage>
</organism>
<gene>
    <name evidence="1" type="ORF">EYC84_011945</name>
</gene>
<accession>A0A5M9J7Y4</accession>
<keyword evidence="2" id="KW-1185">Reference proteome</keyword>
<evidence type="ECO:0000313" key="1">
    <source>
        <dbReference type="EMBL" id="KAA8563942.1"/>
    </source>
</evidence>
<dbReference type="Proteomes" id="UP000322873">
    <property type="component" value="Unassembled WGS sequence"/>
</dbReference>
<comment type="caution">
    <text evidence="1">The sequence shown here is derived from an EMBL/GenBank/DDBJ whole genome shotgun (WGS) entry which is preliminary data.</text>
</comment>